<evidence type="ECO:0000259" key="1">
    <source>
        <dbReference type="Pfam" id="PF00483"/>
    </source>
</evidence>
<dbReference type="InterPro" id="IPR005835">
    <property type="entry name" value="NTP_transferase_dom"/>
</dbReference>
<organism evidence="2 3">
    <name type="scientific">Jeotgalibaca porci</name>
    <dbReference type="NCBI Taxonomy" id="1868793"/>
    <lineage>
        <taxon>Bacteria</taxon>
        <taxon>Bacillati</taxon>
        <taxon>Bacillota</taxon>
        <taxon>Bacilli</taxon>
        <taxon>Lactobacillales</taxon>
        <taxon>Carnobacteriaceae</taxon>
        <taxon>Jeotgalibaca</taxon>
    </lineage>
</organism>
<sequence length="246" mass="28054">MKAIILAAGYATRLYPLTENMPKPLLEVAGKTILDFIVEKIDRVSEVDEIIIVTNDKFSGHFSEWNETSNYSKKITVVNDGTLTNETRLGAIGDIQYVIETLDVDDDLMILAGDNLFDFELTDFVRYFNEVGTDCITSYIEENEAQVKRAGVVELDGKQRVLSFEEKPPEPRSSYCVPAFYLYKKETLPLFQEYLAEGNNPDAPGHFVPYLINKQTVHAFLFEGKRYDIGTVESYESVKEIFENRK</sequence>
<dbReference type="EMBL" id="CP049889">
    <property type="protein sequence ID" value="QIK51221.1"/>
    <property type="molecule type" value="Genomic_DNA"/>
</dbReference>
<dbReference type="RefSeq" id="WP_166062272.1">
    <property type="nucleotide sequence ID" value="NZ_CP049889.1"/>
</dbReference>
<proteinExistence type="predicted"/>
<keyword evidence="3" id="KW-1185">Reference proteome</keyword>
<dbReference type="CDD" id="cd04181">
    <property type="entry name" value="NTP_transferase"/>
    <property type="match status" value="1"/>
</dbReference>
<protein>
    <submittedName>
        <fullName evidence="2">Nucleotidyltransferase family protein</fullName>
    </submittedName>
</protein>
<dbReference type="Pfam" id="PF00483">
    <property type="entry name" value="NTP_transferase"/>
    <property type="match status" value="1"/>
</dbReference>
<keyword evidence="2" id="KW-0808">Transferase</keyword>
<feature type="domain" description="Nucleotidyl transferase" evidence="1">
    <location>
        <begin position="2"/>
        <end position="240"/>
    </location>
</feature>
<dbReference type="SUPFAM" id="SSF53448">
    <property type="entry name" value="Nucleotide-diphospho-sugar transferases"/>
    <property type="match status" value="1"/>
</dbReference>
<evidence type="ECO:0000313" key="3">
    <source>
        <dbReference type="Proteomes" id="UP000501830"/>
    </source>
</evidence>
<dbReference type="Proteomes" id="UP000501830">
    <property type="component" value="Chromosome"/>
</dbReference>
<dbReference type="PANTHER" id="PTHR42883">
    <property type="entry name" value="GLUCOSE-1-PHOSPHATE THYMIDYLTRANSFERASE"/>
    <property type="match status" value="1"/>
</dbReference>
<dbReference type="KEGG" id="jpo:G7058_03610"/>
<dbReference type="GO" id="GO:0016740">
    <property type="term" value="F:transferase activity"/>
    <property type="evidence" value="ECO:0007669"/>
    <property type="project" value="UniProtKB-KW"/>
</dbReference>
<dbReference type="PANTHER" id="PTHR42883:SF2">
    <property type="entry name" value="THYMIDYLYLTRANSFERASE"/>
    <property type="match status" value="1"/>
</dbReference>
<dbReference type="InterPro" id="IPR029044">
    <property type="entry name" value="Nucleotide-diphossugar_trans"/>
</dbReference>
<dbReference type="Gene3D" id="3.90.550.10">
    <property type="entry name" value="Spore Coat Polysaccharide Biosynthesis Protein SpsA, Chain A"/>
    <property type="match status" value="1"/>
</dbReference>
<dbReference type="GeneID" id="94552352"/>
<accession>A0A6G7WG60</accession>
<gene>
    <name evidence="2" type="ORF">G7058_03610</name>
</gene>
<name>A0A6G7WG60_9LACT</name>
<reference evidence="2 3" key="1">
    <citation type="journal article" date="2017" name="Int. J. Syst. Evol. Microbiol.">
        <title>Jeotgalibaca porci sp. nov. and Jeotgalibaca arthritidis sp. nov., isolated from pigs, and emended description of the genus Jeotgalibaca.</title>
        <authorList>
            <person name="Zamora L."/>
            <person name="Perez-Sancho M."/>
            <person name="Dominguez L."/>
            <person name="Fernandez-Garayzabal J.F."/>
            <person name="Vela A.I."/>
        </authorList>
    </citation>
    <scope>NUCLEOTIDE SEQUENCE [LARGE SCALE GENOMIC DNA]</scope>
    <source>
        <strain evidence="2 3">CCUG 69148</strain>
    </source>
</reference>
<dbReference type="AlphaFoldDB" id="A0A6G7WG60"/>
<evidence type="ECO:0000313" key="2">
    <source>
        <dbReference type="EMBL" id="QIK51221.1"/>
    </source>
</evidence>